<dbReference type="OrthoDB" id="4822at2759"/>
<gene>
    <name evidence="2" type="ORF">JCGZ_12815</name>
</gene>
<evidence type="ECO:0000256" key="1">
    <source>
        <dbReference type="SAM" id="MobiDB-lite"/>
    </source>
</evidence>
<accession>A0A067KDK3</accession>
<proteinExistence type="predicted"/>
<keyword evidence="3" id="KW-1185">Reference proteome</keyword>
<feature type="compositionally biased region" description="Basic and acidic residues" evidence="1">
    <location>
        <begin position="73"/>
        <end position="101"/>
    </location>
</feature>
<sequence length="181" mass="20750">MDGRFVHSSEHSSPCLSIEPFEHKGKTYPGLEIFADVIDIVALEPKELKSEEEKEQKEEEKRGLKGCKWRGGKGKEEEQEKGQSIQVKEEEDNKKKASTNKEEEDTVEQVLKAIRACIEEGFEEAEAPTDVIISVRDEADCNELSMLFNEMNFNFAYLFDVFLDGSIHRVEKHMCIFDINS</sequence>
<reference evidence="2 3" key="1">
    <citation type="journal article" date="2014" name="PLoS ONE">
        <title>Global Analysis of Gene Expression Profiles in Physic Nut (Jatropha curcas L.) Seedlings Exposed to Salt Stress.</title>
        <authorList>
            <person name="Zhang L."/>
            <person name="Zhang C."/>
            <person name="Wu P."/>
            <person name="Chen Y."/>
            <person name="Li M."/>
            <person name="Jiang H."/>
            <person name="Wu G."/>
        </authorList>
    </citation>
    <scope>NUCLEOTIDE SEQUENCE [LARGE SCALE GENOMIC DNA]</scope>
    <source>
        <strain evidence="3">cv. GZQX0401</strain>
        <tissue evidence="2">Young leaves</tissue>
    </source>
</reference>
<protein>
    <submittedName>
        <fullName evidence="2">Uncharacterized protein</fullName>
    </submittedName>
</protein>
<dbReference type="Proteomes" id="UP000027138">
    <property type="component" value="Unassembled WGS sequence"/>
</dbReference>
<organism evidence="2 3">
    <name type="scientific">Jatropha curcas</name>
    <name type="common">Barbados nut</name>
    <dbReference type="NCBI Taxonomy" id="180498"/>
    <lineage>
        <taxon>Eukaryota</taxon>
        <taxon>Viridiplantae</taxon>
        <taxon>Streptophyta</taxon>
        <taxon>Embryophyta</taxon>
        <taxon>Tracheophyta</taxon>
        <taxon>Spermatophyta</taxon>
        <taxon>Magnoliopsida</taxon>
        <taxon>eudicotyledons</taxon>
        <taxon>Gunneridae</taxon>
        <taxon>Pentapetalae</taxon>
        <taxon>rosids</taxon>
        <taxon>fabids</taxon>
        <taxon>Malpighiales</taxon>
        <taxon>Euphorbiaceae</taxon>
        <taxon>Crotonoideae</taxon>
        <taxon>Jatropheae</taxon>
        <taxon>Jatropha</taxon>
    </lineage>
</organism>
<evidence type="ECO:0000313" key="3">
    <source>
        <dbReference type="Proteomes" id="UP000027138"/>
    </source>
</evidence>
<feature type="region of interest" description="Disordered" evidence="1">
    <location>
        <begin position="1"/>
        <end position="22"/>
    </location>
</feature>
<dbReference type="EMBL" id="KK914536">
    <property type="protein sequence ID" value="KDP34286.1"/>
    <property type="molecule type" value="Genomic_DNA"/>
</dbReference>
<evidence type="ECO:0000313" key="2">
    <source>
        <dbReference type="EMBL" id="KDP34286.1"/>
    </source>
</evidence>
<feature type="compositionally biased region" description="Basic and acidic residues" evidence="1">
    <location>
        <begin position="45"/>
        <end position="63"/>
    </location>
</feature>
<dbReference type="AlphaFoldDB" id="A0A067KDK3"/>
<name>A0A067KDK3_JATCU</name>
<feature type="compositionally biased region" description="Basic and acidic residues" evidence="1">
    <location>
        <begin position="1"/>
        <end position="10"/>
    </location>
</feature>
<feature type="region of interest" description="Disordered" evidence="1">
    <location>
        <begin position="45"/>
        <end position="105"/>
    </location>
</feature>